<evidence type="ECO:0000256" key="5">
    <source>
        <dbReference type="ARBA" id="ARBA00023014"/>
    </source>
</evidence>
<dbReference type="HAMAP" id="MF_02040">
    <property type="entry name" value="Mrp_NBP35"/>
    <property type="match status" value="1"/>
</dbReference>
<reference evidence="7 8" key="1">
    <citation type="submission" date="2021-10" db="EMBL/GenBank/DDBJ databases">
        <authorList>
            <person name="Koch H."/>
        </authorList>
    </citation>
    <scope>NUCLEOTIDE SEQUENCE [LARGE SCALE GENOMIC DNA]</scope>
    <source>
        <strain evidence="7">6680</strain>
    </source>
</reference>
<keyword evidence="4 6" id="KW-0408">Iron</keyword>
<dbReference type="Gene3D" id="3.40.50.300">
    <property type="entry name" value="P-loop containing nucleotide triphosphate hydrolases"/>
    <property type="match status" value="1"/>
</dbReference>
<keyword evidence="1 6" id="KW-0479">Metal-binding</keyword>
<accession>A0ABN8AL92</accession>
<dbReference type="Proteomes" id="UP000839052">
    <property type="component" value="Chromosome"/>
</dbReference>
<keyword evidence="3 6" id="KW-0067">ATP-binding</keyword>
<dbReference type="Pfam" id="PF10609">
    <property type="entry name" value="ParA"/>
    <property type="match status" value="1"/>
</dbReference>
<evidence type="ECO:0000256" key="6">
    <source>
        <dbReference type="HAMAP-Rule" id="MF_02040"/>
    </source>
</evidence>
<proteinExistence type="inferred from homology"/>
<keyword evidence="6" id="KW-0378">Hydrolase</keyword>
<dbReference type="RefSeq" id="WP_239795546.1">
    <property type="nucleotide sequence ID" value="NZ_OU912926.1"/>
</dbReference>
<gene>
    <name evidence="7" type="ORF">NTG6680_0190</name>
</gene>
<dbReference type="InterPro" id="IPR019591">
    <property type="entry name" value="Mrp/NBP35_ATP-bd"/>
</dbReference>
<dbReference type="InterPro" id="IPR033756">
    <property type="entry name" value="YlxH/NBP35"/>
</dbReference>
<name>A0ABN8AL92_9PROT</name>
<dbReference type="InterPro" id="IPR027417">
    <property type="entry name" value="P-loop_NTPase"/>
</dbReference>
<protein>
    <recommendedName>
        <fullName evidence="6">Iron-sulfur cluster carrier protein</fullName>
    </recommendedName>
</protein>
<evidence type="ECO:0000256" key="2">
    <source>
        <dbReference type="ARBA" id="ARBA00022741"/>
    </source>
</evidence>
<comment type="function">
    <text evidence="6">Binds and transfers iron-sulfur (Fe-S) clusters to target apoproteins. Can hydrolyze ATP.</text>
</comment>
<dbReference type="CDD" id="cd02037">
    <property type="entry name" value="Mrp_NBP35"/>
    <property type="match status" value="1"/>
</dbReference>
<organism evidence="7 8">
    <name type="scientific">Candidatus Nitrotoga arctica</name>
    <dbReference type="NCBI Taxonomy" id="453162"/>
    <lineage>
        <taxon>Bacteria</taxon>
        <taxon>Pseudomonadati</taxon>
        <taxon>Pseudomonadota</taxon>
        <taxon>Betaproteobacteria</taxon>
        <taxon>Nitrosomonadales</taxon>
        <taxon>Gallionellaceae</taxon>
        <taxon>Candidatus Nitrotoga</taxon>
    </lineage>
</organism>
<comment type="similarity">
    <text evidence="6">Belongs to the Mrp/NBP35 ATP-binding proteins family.</text>
</comment>
<keyword evidence="8" id="KW-1185">Reference proteome</keyword>
<keyword evidence="5 6" id="KW-0411">Iron-sulfur</keyword>
<evidence type="ECO:0000256" key="4">
    <source>
        <dbReference type="ARBA" id="ARBA00023004"/>
    </source>
</evidence>
<evidence type="ECO:0000313" key="8">
    <source>
        <dbReference type="Proteomes" id="UP000839052"/>
    </source>
</evidence>
<dbReference type="PANTHER" id="PTHR23264:SF19">
    <property type="entry name" value="CYTOSOLIC FE-S CLUSTER ASSEMBLY FACTOR NUBP2"/>
    <property type="match status" value="1"/>
</dbReference>
<comment type="subunit">
    <text evidence="6">Homodimer.</text>
</comment>
<dbReference type="PANTHER" id="PTHR23264">
    <property type="entry name" value="NUCLEOTIDE-BINDING PROTEIN NBP35 YEAST -RELATED"/>
    <property type="match status" value="1"/>
</dbReference>
<sequence length="338" mass="36292">MTKTIEIKNMRDTRTVAAPAKDCGYFHGCQTCDENDTCKLDRAAHKKWLINKRMADIKYKVLVGSNKGGVGKSTTTVNLACALEKLGYKVGLADADLHGPNIPKMLGIENVRLRGDKDGIAPHIMPAGLKVASLGLLIEDQNEPVVWRDAVKYEFIIELLGNITWGKLDFLIIDLPPGTGNEHITIMDFIPNLDGVVVVSTPQDVALLDARKMISFVKERNTPIIGIVENMSGLICPHCSGEIDVFKKGGGERVASELGVPFIGAIPLDSEITICADKGVPVVQAYPESPSTKAFMAVAERCAIFLGAHPEQESGGGAAQFREVANVTAGATVQTIVS</sequence>
<keyword evidence="2 6" id="KW-0547">Nucleotide-binding</keyword>
<evidence type="ECO:0000256" key="1">
    <source>
        <dbReference type="ARBA" id="ARBA00022723"/>
    </source>
</evidence>
<dbReference type="SUPFAM" id="SSF52540">
    <property type="entry name" value="P-loop containing nucleoside triphosphate hydrolases"/>
    <property type="match status" value="1"/>
</dbReference>
<dbReference type="EMBL" id="OU912926">
    <property type="protein sequence ID" value="CAG9931443.1"/>
    <property type="molecule type" value="Genomic_DNA"/>
</dbReference>
<evidence type="ECO:0000313" key="7">
    <source>
        <dbReference type="EMBL" id="CAG9931443.1"/>
    </source>
</evidence>
<evidence type="ECO:0000256" key="3">
    <source>
        <dbReference type="ARBA" id="ARBA00022840"/>
    </source>
</evidence>
<comment type="caution">
    <text evidence="6">Lacks conserved residue(s) required for the propagation of feature annotation.</text>
</comment>